<comment type="caution">
    <text evidence="2">The sequence shown here is derived from an EMBL/GenBank/DDBJ whole genome shotgun (WGS) entry which is preliminary data.</text>
</comment>
<gene>
    <name evidence="2" type="ORF">GCM10025791_40190</name>
</gene>
<keyword evidence="1" id="KW-0233">DNA recombination</keyword>
<dbReference type="AlphaFoldDB" id="A0AAV3U8W2"/>
<dbReference type="GO" id="GO:0003677">
    <property type="term" value="F:DNA binding"/>
    <property type="evidence" value="ECO:0007669"/>
    <property type="project" value="InterPro"/>
</dbReference>
<evidence type="ECO:0000313" key="3">
    <source>
        <dbReference type="Proteomes" id="UP001409585"/>
    </source>
</evidence>
<dbReference type="GO" id="GO:0006310">
    <property type="term" value="P:DNA recombination"/>
    <property type="evidence" value="ECO:0007669"/>
    <property type="project" value="UniProtKB-KW"/>
</dbReference>
<dbReference type="RefSeq" id="WP_345426612.1">
    <property type="nucleotide sequence ID" value="NZ_AP031496.1"/>
</dbReference>
<name>A0AAV3U8W2_9ALTE</name>
<dbReference type="SUPFAM" id="SSF56349">
    <property type="entry name" value="DNA breaking-rejoining enzymes"/>
    <property type="match status" value="1"/>
</dbReference>
<accession>A0AAV3U8W2</accession>
<dbReference type="Proteomes" id="UP001409585">
    <property type="component" value="Unassembled WGS sequence"/>
</dbReference>
<organism evidence="2 3">
    <name type="scientific">Halioxenophilus aromaticivorans</name>
    <dbReference type="NCBI Taxonomy" id="1306992"/>
    <lineage>
        <taxon>Bacteria</taxon>
        <taxon>Pseudomonadati</taxon>
        <taxon>Pseudomonadota</taxon>
        <taxon>Gammaproteobacteria</taxon>
        <taxon>Alteromonadales</taxon>
        <taxon>Alteromonadaceae</taxon>
        <taxon>Halioxenophilus</taxon>
    </lineage>
</organism>
<evidence type="ECO:0008006" key="4">
    <source>
        <dbReference type="Google" id="ProtNLM"/>
    </source>
</evidence>
<protein>
    <recommendedName>
        <fullName evidence="4">Tyr recombinase domain-containing protein</fullName>
    </recommendedName>
</protein>
<keyword evidence="3" id="KW-1185">Reference proteome</keyword>
<reference evidence="3" key="1">
    <citation type="journal article" date="2019" name="Int. J. Syst. Evol. Microbiol.">
        <title>The Global Catalogue of Microorganisms (GCM) 10K type strain sequencing project: providing services to taxonomists for standard genome sequencing and annotation.</title>
        <authorList>
            <consortium name="The Broad Institute Genomics Platform"/>
            <consortium name="The Broad Institute Genome Sequencing Center for Infectious Disease"/>
            <person name="Wu L."/>
            <person name="Ma J."/>
        </authorList>
    </citation>
    <scope>NUCLEOTIDE SEQUENCE [LARGE SCALE GENOMIC DNA]</scope>
    <source>
        <strain evidence="3">JCM 19134</strain>
    </source>
</reference>
<dbReference type="Gene3D" id="1.10.443.10">
    <property type="entry name" value="Intergrase catalytic core"/>
    <property type="match status" value="1"/>
</dbReference>
<proteinExistence type="predicted"/>
<dbReference type="GO" id="GO:0015074">
    <property type="term" value="P:DNA integration"/>
    <property type="evidence" value="ECO:0007669"/>
    <property type="project" value="InterPro"/>
</dbReference>
<evidence type="ECO:0000256" key="1">
    <source>
        <dbReference type="ARBA" id="ARBA00023172"/>
    </source>
</evidence>
<dbReference type="InterPro" id="IPR013762">
    <property type="entry name" value="Integrase-like_cat_sf"/>
</dbReference>
<evidence type="ECO:0000313" key="2">
    <source>
        <dbReference type="EMBL" id="GAA4955912.1"/>
    </source>
</evidence>
<dbReference type="EMBL" id="BAABLX010000071">
    <property type="protein sequence ID" value="GAA4955912.1"/>
    <property type="molecule type" value="Genomic_DNA"/>
</dbReference>
<dbReference type="InterPro" id="IPR011010">
    <property type="entry name" value="DNA_brk_join_enz"/>
</dbReference>
<sequence length="91" mass="10491">MRHNRPARQQVLHLKVSDIDSQRMILHVEQGKGDKDRNAMLSPALHGSQHVDKRGARIPRFPSLSVIRRLPVNQCARQQEEEEFGQVSYNP</sequence>